<evidence type="ECO:0000256" key="3">
    <source>
        <dbReference type="PROSITE-ProRule" id="PRU00339"/>
    </source>
</evidence>
<feature type="compositionally biased region" description="Polar residues" evidence="4">
    <location>
        <begin position="292"/>
        <end position="302"/>
    </location>
</feature>
<dbReference type="Proteomes" id="UP000076738">
    <property type="component" value="Unassembled WGS sequence"/>
</dbReference>
<comment type="similarity">
    <text evidence="2">Belongs to the APC3/CDC27 family.</text>
</comment>
<reference evidence="5 6" key="1">
    <citation type="journal article" date="2016" name="Mol. Biol. Evol.">
        <title>Comparative Genomics of Early-Diverging Mushroom-Forming Fungi Provides Insights into the Origins of Lignocellulose Decay Capabilities.</title>
        <authorList>
            <person name="Nagy L.G."/>
            <person name="Riley R."/>
            <person name="Tritt A."/>
            <person name="Adam C."/>
            <person name="Daum C."/>
            <person name="Floudas D."/>
            <person name="Sun H."/>
            <person name="Yadav J.S."/>
            <person name="Pangilinan J."/>
            <person name="Larsson K.H."/>
            <person name="Matsuura K."/>
            <person name="Barry K."/>
            <person name="Labutti K."/>
            <person name="Kuo R."/>
            <person name="Ohm R.A."/>
            <person name="Bhattacharya S.S."/>
            <person name="Shirouzu T."/>
            <person name="Yoshinaga Y."/>
            <person name="Martin F.M."/>
            <person name="Grigoriev I.V."/>
            <person name="Hibbett D.S."/>
        </authorList>
    </citation>
    <scope>NUCLEOTIDE SEQUENCE [LARGE SCALE GENOMIC DNA]</scope>
    <source>
        <strain evidence="5 6">TUFC12733</strain>
    </source>
</reference>
<evidence type="ECO:0000256" key="2">
    <source>
        <dbReference type="ARBA" id="ARBA00038210"/>
    </source>
</evidence>
<dbReference type="GO" id="GO:0016567">
    <property type="term" value="P:protein ubiquitination"/>
    <property type="evidence" value="ECO:0007669"/>
    <property type="project" value="TreeGrafter"/>
</dbReference>
<evidence type="ECO:0000313" key="6">
    <source>
        <dbReference type="Proteomes" id="UP000076738"/>
    </source>
</evidence>
<feature type="repeat" description="TPR" evidence="3">
    <location>
        <begin position="438"/>
        <end position="471"/>
    </location>
</feature>
<feature type="repeat" description="TPR" evidence="3">
    <location>
        <begin position="574"/>
        <end position="607"/>
    </location>
</feature>
<accession>A0A167LIT4</accession>
<organism evidence="5 6">
    <name type="scientific">Calocera viscosa (strain TUFC12733)</name>
    <dbReference type="NCBI Taxonomy" id="1330018"/>
    <lineage>
        <taxon>Eukaryota</taxon>
        <taxon>Fungi</taxon>
        <taxon>Dikarya</taxon>
        <taxon>Basidiomycota</taxon>
        <taxon>Agaricomycotina</taxon>
        <taxon>Dacrymycetes</taxon>
        <taxon>Dacrymycetales</taxon>
        <taxon>Dacrymycetaceae</taxon>
        <taxon>Calocera</taxon>
    </lineage>
</organism>
<dbReference type="GO" id="GO:0007091">
    <property type="term" value="P:metaphase/anaphase transition of mitotic cell cycle"/>
    <property type="evidence" value="ECO:0007669"/>
    <property type="project" value="TreeGrafter"/>
</dbReference>
<feature type="compositionally biased region" description="Gly residues" evidence="4">
    <location>
        <begin position="736"/>
        <end position="745"/>
    </location>
</feature>
<dbReference type="Gene3D" id="1.25.40.10">
    <property type="entry name" value="Tetratricopeptide repeat domain"/>
    <property type="match status" value="4"/>
</dbReference>
<dbReference type="Pfam" id="PF00515">
    <property type="entry name" value="TPR_1"/>
    <property type="match status" value="1"/>
</dbReference>
<dbReference type="EMBL" id="KV417287">
    <property type="protein sequence ID" value="KZO95735.1"/>
    <property type="molecule type" value="Genomic_DNA"/>
</dbReference>
<evidence type="ECO:0000256" key="1">
    <source>
        <dbReference type="ARBA" id="ARBA00022803"/>
    </source>
</evidence>
<evidence type="ECO:0000313" key="5">
    <source>
        <dbReference type="EMBL" id="KZO95735.1"/>
    </source>
</evidence>
<name>A0A167LIT4_CALVF</name>
<dbReference type="PROSITE" id="PS50005">
    <property type="entry name" value="TPR"/>
    <property type="match status" value="3"/>
</dbReference>
<feature type="compositionally biased region" description="Low complexity" evidence="4">
    <location>
        <begin position="358"/>
        <end position="370"/>
    </location>
</feature>
<keyword evidence="1 3" id="KW-0802">TPR repeat</keyword>
<dbReference type="AlphaFoldDB" id="A0A167LIT4"/>
<evidence type="ECO:0000256" key="4">
    <source>
        <dbReference type="SAM" id="MobiDB-lite"/>
    </source>
</evidence>
<dbReference type="GO" id="GO:0051301">
    <property type="term" value="P:cell division"/>
    <property type="evidence" value="ECO:0007669"/>
    <property type="project" value="TreeGrafter"/>
</dbReference>
<feature type="region of interest" description="Disordered" evidence="4">
    <location>
        <begin position="184"/>
        <end position="230"/>
    </location>
</feature>
<dbReference type="InterPro" id="IPR019734">
    <property type="entry name" value="TPR_rpt"/>
</dbReference>
<dbReference type="OrthoDB" id="10248520at2759"/>
<dbReference type="GO" id="GO:0031145">
    <property type="term" value="P:anaphase-promoting complex-dependent catabolic process"/>
    <property type="evidence" value="ECO:0007669"/>
    <property type="project" value="TreeGrafter"/>
</dbReference>
<dbReference type="SMART" id="SM00028">
    <property type="entry name" value="TPR"/>
    <property type="match status" value="8"/>
</dbReference>
<gene>
    <name evidence="5" type="ORF">CALVIDRAFT_555499</name>
</gene>
<feature type="compositionally biased region" description="Basic and acidic residues" evidence="4">
    <location>
        <begin position="342"/>
        <end position="357"/>
    </location>
</feature>
<dbReference type="PROSITE" id="PS50293">
    <property type="entry name" value="TPR_REGION"/>
    <property type="match status" value="1"/>
</dbReference>
<keyword evidence="6" id="KW-1185">Reference proteome</keyword>
<dbReference type="GO" id="GO:0005737">
    <property type="term" value="C:cytoplasm"/>
    <property type="evidence" value="ECO:0007669"/>
    <property type="project" value="TreeGrafter"/>
</dbReference>
<dbReference type="STRING" id="1330018.A0A167LIT4"/>
<feature type="repeat" description="TPR" evidence="3">
    <location>
        <begin position="540"/>
        <end position="573"/>
    </location>
</feature>
<protein>
    <submittedName>
        <fullName evidence="5">TPR-like protein</fullName>
    </submittedName>
</protein>
<feature type="region of interest" description="Disordered" evidence="4">
    <location>
        <begin position="718"/>
        <end position="766"/>
    </location>
</feature>
<feature type="region of interest" description="Disordered" evidence="4">
    <location>
        <begin position="243"/>
        <end position="370"/>
    </location>
</feature>
<dbReference type="GO" id="GO:0005680">
    <property type="term" value="C:anaphase-promoting complex"/>
    <property type="evidence" value="ECO:0007669"/>
    <property type="project" value="TreeGrafter"/>
</dbReference>
<proteinExistence type="inferred from homology"/>
<dbReference type="PANTHER" id="PTHR12558">
    <property type="entry name" value="CELL DIVISION CYCLE 16,23,27"/>
    <property type="match status" value="1"/>
</dbReference>
<dbReference type="SUPFAM" id="SSF48452">
    <property type="entry name" value="TPR-like"/>
    <property type="match status" value="2"/>
</dbReference>
<dbReference type="PANTHER" id="PTHR12558:SF13">
    <property type="entry name" value="CELL DIVISION CYCLE PROTEIN 27 HOMOLOG"/>
    <property type="match status" value="1"/>
</dbReference>
<dbReference type="Pfam" id="PF12895">
    <property type="entry name" value="ANAPC3"/>
    <property type="match status" value="1"/>
</dbReference>
<dbReference type="InterPro" id="IPR011990">
    <property type="entry name" value="TPR-like_helical_dom_sf"/>
</dbReference>
<sequence length="766" mass="84770">MQQPPLIALQVRLRSLAWYCLDEDLNRSAVFYAERLYCLDPANHDSRHLYATAMLRNGQTPSGAYIVSNLDCLECTRIYARCCEVQGRNRLGRDALEESLRRNGSASLGVGGLREVRLARDEASVQCSMGNLAAKGNQPEVARQHYMRALTLNPLIWEAYEGLSHQSLFPELDTLLAARRKAPSKRRALSDDPMDDIDEHPLPPPAVSGAGFFTPGPNGTSGPAPALFGHRNGTAKAAAIRAPNATAGPSRLPTIPARQAEGRPPASKKPRSQTSAPLLRTTRPAAQELRKQGSSSRSTSVDAPTARRSTRLASSLTKQQPVRKPPPPPLQQRTKRIPGRPLGKEPPARIDEAREPDAYSPSSHSAASPPVDAFAMRNTMWNVAEQIQQEQIDKEEADNWIFEIVRIMAKATRALANYRCSECLEELDKLPESQQRCAWVYCLIGRAKYEMTNYQSAERAFQMARLMDPHRQEDMEIYSTLLWHLSREVALSFLAQELVASDSRSPQAWVAVGNCFSLKKEHAHAQTCFRRAARCAPDFAYAYTLSGHEALATDETEKALSLFQTAVRTDQRHYNAWYGLGRAYLKQMKFRMAEYHFRKAVDLNPSNAVLVCCVGTVLEKRGQRENALKVYDTAHALAPTSAMVLFRRAKVLVDLQRYQDAMRDLLTLRDTVPEEANVAYTLGRVYLLLGDRIEATRTLAIAQDLEHKLGPAIKSLLEAGQGEDGPGREETRLTNTGGGGVGRGGPDASVSVSMAEASTMDVEDVP</sequence>